<dbReference type="Pfam" id="PF05670">
    <property type="entry name" value="NFACT-R_1"/>
    <property type="match status" value="1"/>
</dbReference>
<dbReference type="RefSeq" id="WP_015852484.1">
    <property type="nucleotide sequence ID" value="NC_012881.1"/>
</dbReference>
<evidence type="ECO:0000313" key="3">
    <source>
        <dbReference type="EMBL" id="ACS80668.1"/>
    </source>
</evidence>
<dbReference type="AlphaFoldDB" id="C6BYR1"/>
<accession>C6BYR1</accession>
<proteinExistence type="predicted"/>
<dbReference type="Gene3D" id="2.30.310.10">
    <property type="entry name" value="ibrinogen binding protein from staphylococcus aureus domain"/>
    <property type="match status" value="1"/>
</dbReference>
<reference evidence="3 4" key="1">
    <citation type="submission" date="2009-06" db="EMBL/GenBank/DDBJ databases">
        <title>Complete sequence of Desulfovibrio salexigens DSM 2638.</title>
        <authorList>
            <consortium name="US DOE Joint Genome Institute"/>
            <person name="Lucas S."/>
            <person name="Copeland A."/>
            <person name="Lapidus A."/>
            <person name="Glavina del Rio T."/>
            <person name="Tice H."/>
            <person name="Bruce D."/>
            <person name="Goodwin L."/>
            <person name="Pitluck S."/>
            <person name="Munk A.C."/>
            <person name="Brettin T."/>
            <person name="Detter J.C."/>
            <person name="Han C."/>
            <person name="Tapia R."/>
            <person name="Larimer F."/>
            <person name="Land M."/>
            <person name="Hauser L."/>
            <person name="Kyrpides N."/>
            <person name="Anderson I."/>
            <person name="Wall J.D."/>
            <person name="Arkin A.P."/>
            <person name="Dehal P."/>
            <person name="Chivian D."/>
            <person name="Giles B."/>
            <person name="Hazen T.C."/>
        </authorList>
    </citation>
    <scope>NUCLEOTIDE SEQUENCE [LARGE SCALE GENOMIC DNA]</scope>
    <source>
        <strain evidence="4">ATCC 14822 / DSM 2638 / NCIMB 8403 / VKM B-1763</strain>
    </source>
</reference>
<evidence type="ECO:0000313" key="4">
    <source>
        <dbReference type="Proteomes" id="UP000002601"/>
    </source>
</evidence>
<dbReference type="Proteomes" id="UP000002601">
    <property type="component" value="Chromosome"/>
</dbReference>
<evidence type="ECO:0000256" key="1">
    <source>
        <dbReference type="SAM" id="Coils"/>
    </source>
</evidence>
<dbReference type="HOGENOM" id="CLU_509711_0_0_7"/>
<dbReference type="GO" id="GO:0043023">
    <property type="term" value="F:ribosomal large subunit binding"/>
    <property type="evidence" value="ECO:0007669"/>
    <property type="project" value="TreeGrafter"/>
</dbReference>
<dbReference type="GO" id="GO:0000049">
    <property type="term" value="F:tRNA binding"/>
    <property type="evidence" value="ECO:0007669"/>
    <property type="project" value="TreeGrafter"/>
</dbReference>
<dbReference type="Pfam" id="PF05833">
    <property type="entry name" value="NFACT_N"/>
    <property type="match status" value="2"/>
</dbReference>
<feature type="domain" description="NFACT RNA-binding" evidence="2">
    <location>
        <begin position="380"/>
        <end position="480"/>
    </location>
</feature>
<dbReference type="OrthoDB" id="9766163at2"/>
<dbReference type="InterPro" id="IPR051608">
    <property type="entry name" value="RQC_Subunit_NEMF"/>
</dbReference>
<dbReference type="eggNOG" id="COG1293">
    <property type="taxonomic scope" value="Bacteria"/>
</dbReference>
<feature type="coiled-coil region" evidence="1">
    <location>
        <begin position="325"/>
        <end position="352"/>
    </location>
</feature>
<protein>
    <recommendedName>
        <fullName evidence="2">NFACT RNA-binding domain-containing protein</fullName>
    </recommendedName>
</protein>
<organism evidence="3 4">
    <name type="scientific">Maridesulfovibrio salexigens (strain ATCC 14822 / DSM 2638 / NCIMB 8403 / VKM B-1763)</name>
    <name type="common">Desulfovibrio salexigens</name>
    <dbReference type="NCBI Taxonomy" id="526222"/>
    <lineage>
        <taxon>Bacteria</taxon>
        <taxon>Pseudomonadati</taxon>
        <taxon>Thermodesulfobacteriota</taxon>
        <taxon>Desulfovibrionia</taxon>
        <taxon>Desulfovibrionales</taxon>
        <taxon>Desulfovibrionaceae</taxon>
        <taxon>Maridesulfovibrio</taxon>
    </lineage>
</organism>
<sequence length="503" mass="58084">MDAHFFRALTGELEEKLKGRRVEKIFAPAEGVWTFALQSKGGKEYLLFRPAKSVGLLFISRVKPVNPPSPPAQVMWLRKRLAGRRLFEAHHDWINLRVAFTLSPWKQRDKYRYLLLDMKKGVSLIHDLPEEFPAPVSWPSYEEARSNEEIWREFPQISPPLRKTLNALDENEGRALLHRLETGTADHFYIAEKKGELTPPRVWSNPRNDEQEYDSAIEATSVYGEKILFPVMERMENAEQRNTLKTGKKKFKKIFARIEQEEERLRALQARKIEAEALQAEMYRLKDLRELDRVTVTHPEYGEMEVKLDPLLTPTENMEKIFKFAAKAQRGFKHMERRRQEVEAEHEQFLKANLMPAADKGRKQKNIEIPKKYKNIAASLFISSDGFLMIRGKNSKANHEILSKVSSVFDYWFHVQGGPGSHVVLKRDHPSQEVPEQTLREAAVLAALKSYRTNDSKADVMCALVKDVRKVKGWAHGQVAVDSVLQNLHVDIDQSLEEALAKK</sequence>
<dbReference type="PANTHER" id="PTHR15239:SF6">
    <property type="entry name" value="RIBOSOME QUALITY CONTROL COMPLEX SUBUNIT NEMF"/>
    <property type="match status" value="1"/>
</dbReference>
<dbReference type="KEGG" id="dsa:Desal_2613"/>
<gene>
    <name evidence="3" type="ordered locus">Desal_2613</name>
</gene>
<keyword evidence="1" id="KW-0175">Coiled coil</keyword>
<dbReference type="STRING" id="526222.Desal_2613"/>
<dbReference type="PANTHER" id="PTHR15239">
    <property type="entry name" value="NUCLEAR EXPORT MEDIATOR FACTOR NEMF"/>
    <property type="match status" value="1"/>
</dbReference>
<dbReference type="GO" id="GO:0072344">
    <property type="term" value="P:rescue of stalled ribosome"/>
    <property type="evidence" value="ECO:0007669"/>
    <property type="project" value="TreeGrafter"/>
</dbReference>
<dbReference type="EMBL" id="CP001649">
    <property type="protein sequence ID" value="ACS80668.1"/>
    <property type="molecule type" value="Genomic_DNA"/>
</dbReference>
<dbReference type="GO" id="GO:1990112">
    <property type="term" value="C:RQC complex"/>
    <property type="evidence" value="ECO:0007669"/>
    <property type="project" value="TreeGrafter"/>
</dbReference>
<feature type="coiled-coil region" evidence="1">
    <location>
        <begin position="251"/>
        <end position="278"/>
    </location>
</feature>
<dbReference type="InterPro" id="IPR008532">
    <property type="entry name" value="NFACT_RNA-bd"/>
</dbReference>
<keyword evidence="4" id="KW-1185">Reference proteome</keyword>
<name>C6BYR1_MARSD</name>
<evidence type="ECO:0000259" key="2">
    <source>
        <dbReference type="Pfam" id="PF05670"/>
    </source>
</evidence>